<evidence type="ECO:0000313" key="2">
    <source>
        <dbReference type="Proteomes" id="UP000199011"/>
    </source>
</evidence>
<feature type="non-terminal residue" evidence="1">
    <location>
        <position position="1"/>
    </location>
</feature>
<gene>
    <name evidence="1" type="ORF">SAMN05421579_1491</name>
</gene>
<evidence type="ECO:0000313" key="1">
    <source>
        <dbReference type="EMBL" id="SFO04287.1"/>
    </source>
</evidence>
<keyword evidence="2" id="KW-1185">Reference proteome</keyword>
<proteinExistence type="predicted"/>
<protein>
    <submittedName>
        <fullName evidence="1">Uncharacterized protein</fullName>
    </submittedName>
</protein>
<dbReference type="EMBL" id="FOVO01000049">
    <property type="protein sequence ID" value="SFO04287.1"/>
    <property type="molecule type" value="Genomic_DNA"/>
</dbReference>
<sequence length="68" mass="7765">YLLHVLSKGHPVGNLCGLNMQDFRPHIPVHFGGSLDIENYCTLSCIPSSFFERRHVAQKLKLTHRYAT</sequence>
<dbReference type="AlphaFoldDB" id="A0A1I5DYS1"/>
<accession>A0A1I5DYS1</accession>
<dbReference type="Proteomes" id="UP000199011">
    <property type="component" value="Unassembled WGS sequence"/>
</dbReference>
<reference evidence="2" key="1">
    <citation type="submission" date="2016-10" db="EMBL/GenBank/DDBJ databases">
        <authorList>
            <person name="Varghese N."/>
            <person name="Submissions S."/>
        </authorList>
    </citation>
    <scope>NUCLEOTIDE SEQUENCE [LARGE SCALE GENOMIC DNA]</scope>
    <source>
        <strain evidence="2">DSM 16522</strain>
    </source>
</reference>
<dbReference type="RefSeq" id="WP_217644307.1">
    <property type="nucleotide sequence ID" value="NZ_CAWRAH010000073.1"/>
</dbReference>
<organism evidence="1 2">
    <name type="scientific">Xenorhabdus japonica</name>
    <dbReference type="NCBI Taxonomy" id="53341"/>
    <lineage>
        <taxon>Bacteria</taxon>
        <taxon>Pseudomonadati</taxon>
        <taxon>Pseudomonadota</taxon>
        <taxon>Gammaproteobacteria</taxon>
        <taxon>Enterobacterales</taxon>
        <taxon>Morganellaceae</taxon>
        <taxon>Xenorhabdus</taxon>
    </lineage>
</organism>
<name>A0A1I5DYS1_9GAMM</name>